<feature type="domain" description="PAC" evidence="2">
    <location>
        <begin position="242"/>
        <end position="295"/>
    </location>
</feature>
<dbReference type="AlphaFoldDB" id="A0A9X1IPD7"/>
<dbReference type="InterPro" id="IPR013655">
    <property type="entry name" value="PAS_fold_3"/>
</dbReference>
<dbReference type="InterPro" id="IPR043128">
    <property type="entry name" value="Rev_trsase/Diguanyl_cyclase"/>
</dbReference>
<dbReference type="PROSITE" id="PS50113">
    <property type="entry name" value="PAC"/>
    <property type="match status" value="1"/>
</dbReference>
<dbReference type="CDD" id="cd00130">
    <property type="entry name" value="PAS"/>
    <property type="match status" value="1"/>
</dbReference>
<feature type="transmembrane region" description="Helical" evidence="1">
    <location>
        <begin position="16"/>
        <end position="33"/>
    </location>
</feature>
<dbReference type="InterPro" id="IPR000160">
    <property type="entry name" value="GGDEF_dom"/>
</dbReference>
<keyword evidence="6" id="KW-1185">Reference proteome</keyword>
<accession>A0A9X1IPD7</accession>
<dbReference type="InterPro" id="IPR000700">
    <property type="entry name" value="PAS-assoc_C"/>
</dbReference>
<dbReference type="PROSITE" id="PS50887">
    <property type="entry name" value="GGDEF"/>
    <property type="match status" value="1"/>
</dbReference>
<dbReference type="InterPro" id="IPR029787">
    <property type="entry name" value="Nucleotide_cyclase"/>
</dbReference>
<comment type="caution">
    <text evidence="5">The sequence shown here is derived from an EMBL/GenBank/DDBJ whole genome shotgun (WGS) entry which is preliminary data.</text>
</comment>
<dbReference type="NCBIfam" id="TIGR00254">
    <property type="entry name" value="GGDEF"/>
    <property type="match status" value="1"/>
</dbReference>
<sequence length="741" mass="84538">MKSITGYQLNAELKKALFLTVTLSACFILLSFITDISLGYSLFLSTFFSFSITALVLKKSFERYINVLQGILNSINGAVVVKNYDGDIIYSNDIAKANLTAESNNTTNSIAQNKKIMDDHEEGKKYKIKYNRYHKAKELSLKVPFKGMDEKLKIFEFNREIKDISFLKNTSHLEKIFEISEEGLWEWNKVTNEVFHNKQWSIITGVTTSENTFSEFISCIFEDDIAIVTSAINDMLEHGKIYNVKFRVKKASGEITWVWDRGRIAEYDQDGKPMYIVGIILDITTEKRNQLEVERLAYSDPLTGLANRTQLETMLEDVISSRKNEHYYHAVLFIDLNKFKMLNDSYGHHIGDKLLKLFSDRILDCIPKQHIFSRLGGDEFIIIYPRVEQKEKEALSVALDYSKNIIEKTSTPFLLTNDLNKETIDYDVSISIGGIVFNSQEVTPGYILQLADIAMYKSKSEGNYEPKIFSLSRHEELTQSNTLALEIKSSLKEGNFCIYLQPKVDRNGTTLGAEALVRWHHPTRGLLSPADFLEQAEENNLIIEIGQTVLEKACEMLQKWQSHAAFSELTIAVNLSARQIWQKDFIDKIMHTINSHGINTKKLTLEVTESILIEDIKGTIEKLNYLKSLGISISLDDFGTGYSSLNYLHQFPIDEIKIDKSFVSDITSNKNTAIITRSIIGLAQSFNLNIVAEGVENKEELSFLSQHGVSIFQGYYFSRPLSIEHFEHKLNKREHLVGTST</sequence>
<reference evidence="5" key="1">
    <citation type="submission" date="2021-10" db="EMBL/GenBank/DDBJ databases">
        <title>Marinomonas pontica sp. nov., isolated from the Black Sea.</title>
        <authorList>
            <person name="Zhao L.-H."/>
            <person name="Xue J.-H."/>
        </authorList>
    </citation>
    <scope>NUCLEOTIDE SEQUENCE</scope>
    <source>
        <strain evidence="5">E8</strain>
    </source>
</reference>
<dbReference type="SUPFAM" id="SSF55785">
    <property type="entry name" value="PYP-like sensor domain (PAS domain)"/>
    <property type="match status" value="1"/>
</dbReference>
<dbReference type="InterPro" id="IPR052155">
    <property type="entry name" value="Biofilm_reg_signaling"/>
</dbReference>
<feature type="domain" description="GGDEF" evidence="4">
    <location>
        <begin position="327"/>
        <end position="471"/>
    </location>
</feature>
<dbReference type="Gene3D" id="3.20.20.450">
    <property type="entry name" value="EAL domain"/>
    <property type="match status" value="1"/>
</dbReference>
<dbReference type="Gene3D" id="3.30.70.270">
    <property type="match status" value="1"/>
</dbReference>
<evidence type="ECO:0000259" key="3">
    <source>
        <dbReference type="PROSITE" id="PS50883"/>
    </source>
</evidence>
<dbReference type="Pfam" id="PF00563">
    <property type="entry name" value="EAL"/>
    <property type="match status" value="1"/>
</dbReference>
<keyword evidence="1" id="KW-1133">Transmembrane helix</keyword>
<dbReference type="InterPro" id="IPR001633">
    <property type="entry name" value="EAL_dom"/>
</dbReference>
<dbReference type="Proteomes" id="UP001139095">
    <property type="component" value="Unassembled WGS sequence"/>
</dbReference>
<dbReference type="InterPro" id="IPR000014">
    <property type="entry name" value="PAS"/>
</dbReference>
<keyword evidence="1" id="KW-0812">Transmembrane</keyword>
<dbReference type="SMART" id="SM00052">
    <property type="entry name" value="EAL"/>
    <property type="match status" value="1"/>
</dbReference>
<protein>
    <submittedName>
        <fullName evidence="5">GGDEF and EAL domain-containing protein</fullName>
    </submittedName>
</protein>
<dbReference type="PROSITE" id="PS50883">
    <property type="entry name" value="EAL"/>
    <property type="match status" value="1"/>
</dbReference>
<evidence type="ECO:0000259" key="4">
    <source>
        <dbReference type="PROSITE" id="PS50887"/>
    </source>
</evidence>
<dbReference type="SUPFAM" id="SSF55073">
    <property type="entry name" value="Nucleotide cyclase"/>
    <property type="match status" value="1"/>
</dbReference>
<evidence type="ECO:0000313" key="6">
    <source>
        <dbReference type="Proteomes" id="UP001139095"/>
    </source>
</evidence>
<dbReference type="SMART" id="SM00267">
    <property type="entry name" value="GGDEF"/>
    <property type="match status" value="1"/>
</dbReference>
<dbReference type="SUPFAM" id="SSF141868">
    <property type="entry name" value="EAL domain-like"/>
    <property type="match status" value="1"/>
</dbReference>
<dbReference type="Pfam" id="PF08447">
    <property type="entry name" value="PAS_3"/>
    <property type="match status" value="1"/>
</dbReference>
<dbReference type="InterPro" id="IPR035919">
    <property type="entry name" value="EAL_sf"/>
</dbReference>
<dbReference type="PANTHER" id="PTHR44757">
    <property type="entry name" value="DIGUANYLATE CYCLASE DGCP"/>
    <property type="match status" value="1"/>
</dbReference>
<gene>
    <name evidence="5" type="ORF">LG368_07215</name>
</gene>
<name>A0A9X1IPD7_9GAMM</name>
<dbReference type="PANTHER" id="PTHR44757:SF2">
    <property type="entry name" value="BIOFILM ARCHITECTURE MAINTENANCE PROTEIN MBAA"/>
    <property type="match status" value="1"/>
</dbReference>
<evidence type="ECO:0000259" key="2">
    <source>
        <dbReference type="PROSITE" id="PS50113"/>
    </source>
</evidence>
<dbReference type="CDD" id="cd01948">
    <property type="entry name" value="EAL"/>
    <property type="match status" value="1"/>
</dbReference>
<dbReference type="CDD" id="cd01949">
    <property type="entry name" value="GGDEF"/>
    <property type="match status" value="1"/>
</dbReference>
<dbReference type="Gene3D" id="3.30.450.20">
    <property type="entry name" value="PAS domain"/>
    <property type="match status" value="1"/>
</dbReference>
<dbReference type="InterPro" id="IPR035965">
    <property type="entry name" value="PAS-like_dom_sf"/>
</dbReference>
<dbReference type="NCBIfam" id="TIGR00229">
    <property type="entry name" value="sensory_box"/>
    <property type="match status" value="1"/>
</dbReference>
<evidence type="ECO:0000313" key="5">
    <source>
        <dbReference type="EMBL" id="MCB5161686.1"/>
    </source>
</evidence>
<dbReference type="InterPro" id="IPR001610">
    <property type="entry name" value="PAC"/>
</dbReference>
<keyword evidence="1" id="KW-0472">Membrane</keyword>
<evidence type="ECO:0000256" key="1">
    <source>
        <dbReference type="SAM" id="Phobius"/>
    </source>
</evidence>
<feature type="domain" description="EAL" evidence="3">
    <location>
        <begin position="480"/>
        <end position="734"/>
    </location>
</feature>
<proteinExistence type="predicted"/>
<dbReference type="SMART" id="SM00086">
    <property type="entry name" value="PAC"/>
    <property type="match status" value="1"/>
</dbReference>
<organism evidence="5 6">
    <name type="scientific">Marinomonas algarum</name>
    <dbReference type="NCBI Taxonomy" id="2883105"/>
    <lineage>
        <taxon>Bacteria</taxon>
        <taxon>Pseudomonadati</taxon>
        <taxon>Pseudomonadota</taxon>
        <taxon>Gammaproteobacteria</taxon>
        <taxon>Oceanospirillales</taxon>
        <taxon>Oceanospirillaceae</taxon>
        <taxon>Marinomonas</taxon>
    </lineage>
</organism>
<dbReference type="EMBL" id="JAJATW010000008">
    <property type="protein sequence ID" value="MCB5161686.1"/>
    <property type="molecule type" value="Genomic_DNA"/>
</dbReference>
<dbReference type="RefSeq" id="WP_226754057.1">
    <property type="nucleotide sequence ID" value="NZ_JAJATW010000008.1"/>
</dbReference>
<dbReference type="Pfam" id="PF00990">
    <property type="entry name" value="GGDEF"/>
    <property type="match status" value="1"/>
</dbReference>
<dbReference type="PROSITE" id="PS51257">
    <property type="entry name" value="PROKAR_LIPOPROTEIN"/>
    <property type="match status" value="1"/>
</dbReference>